<keyword evidence="2" id="KW-1185">Reference proteome</keyword>
<dbReference type="AlphaFoldDB" id="A0A1I5N5L1"/>
<sequence>MYTIKLDVNDTIFEKVMFFLKNIPVKNISVEKIDDMESKKRNDIVTFFQSSPIAGEISLERDSRTYTNRVTF</sequence>
<accession>A0A1I5N5L1</accession>
<dbReference type="OrthoDB" id="5625682at2"/>
<evidence type="ECO:0000313" key="2">
    <source>
        <dbReference type="Proteomes" id="UP000199227"/>
    </source>
</evidence>
<protein>
    <submittedName>
        <fullName evidence="1">Uncharacterized protein</fullName>
    </submittedName>
</protein>
<gene>
    <name evidence="1" type="ORF">SAMN05216234_10866</name>
</gene>
<name>A0A1I5N5L1_9BACT</name>
<organism evidence="1 2">
    <name type="scientific">Hydrogenimonas thermophila</name>
    <dbReference type="NCBI Taxonomy" id="223786"/>
    <lineage>
        <taxon>Bacteria</taxon>
        <taxon>Pseudomonadati</taxon>
        <taxon>Campylobacterota</taxon>
        <taxon>Epsilonproteobacteria</taxon>
        <taxon>Campylobacterales</taxon>
        <taxon>Hydrogenimonadaceae</taxon>
        <taxon>Hydrogenimonas</taxon>
    </lineage>
</organism>
<proteinExistence type="predicted"/>
<dbReference type="EMBL" id="FOXB01000008">
    <property type="protein sequence ID" value="SFP17010.1"/>
    <property type="molecule type" value="Genomic_DNA"/>
</dbReference>
<reference evidence="1 2" key="1">
    <citation type="submission" date="2016-10" db="EMBL/GenBank/DDBJ databases">
        <authorList>
            <person name="de Groot N.N."/>
        </authorList>
    </citation>
    <scope>NUCLEOTIDE SEQUENCE [LARGE SCALE GENOMIC DNA]</scope>
    <source>
        <strain evidence="1 2">EP1-55-1</strain>
    </source>
</reference>
<dbReference type="RefSeq" id="WP_092911567.1">
    <property type="nucleotide sequence ID" value="NZ_CP136592.1"/>
</dbReference>
<evidence type="ECO:0000313" key="1">
    <source>
        <dbReference type="EMBL" id="SFP17010.1"/>
    </source>
</evidence>
<dbReference type="Proteomes" id="UP000199227">
    <property type="component" value="Unassembled WGS sequence"/>
</dbReference>
<dbReference type="STRING" id="223786.SAMN05216234_10866"/>